<organism evidence="7 8">
    <name type="scientific">Agromyces marinus</name>
    <dbReference type="NCBI Taxonomy" id="1389020"/>
    <lineage>
        <taxon>Bacteria</taxon>
        <taxon>Bacillati</taxon>
        <taxon>Actinomycetota</taxon>
        <taxon>Actinomycetes</taxon>
        <taxon>Micrococcales</taxon>
        <taxon>Microbacteriaceae</taxon>
        <taxon>Agromyces</taxon>
    </lineage>
</organism>
<dbReference type="InterPro" id="IPR017850">
    <property type="entry name" value="Alkaline_phosphatase_core_sf"/>
</dbReference>
<evidence type="ECO:0000256" key="2">
    <source>
        <dbReference type="ARBA" id="ARBA00022723"/>
    </source>
</evidence>
<sequence length="224" mass="24709">MTARRPNVVMVLTDDHGSQAIGAYGSVLNATPRIDEIAENGWRFDNCFATNALCSPSRASILTGTYSHVNGVSTLVTPIDANQPTFASQLKAAGYRTAMVGKWHMGEHEGSTPEGFDYWDILIGHDGQGEYWDPLFLSAEGERIVEGYATDRITDLAFDWLDSLEGDEPWCLLIFHKAPIARGSRSRRTSSGSAARSRCPRRSGTTTTRVRRRPGVRSCAWPRT</sequence>
<feature type="region of interest" description="Disordered" evidence="5">
    <location>
        <begin position="184"/>
        <end position="224"/>
    </location>
</feature>
<evidence type="ECO:0000256" key="3">
    <source>
        <dbReference type="ARBA" id="ARBA00022801"/>
    </source>
</evidence>
<dbReference type="InterPro" id="IPR050738">
    <property type="entry name" value="Sulfatase"/>
</dbReference>
<dbReference type="InterPro" id="IPR000917">
    <property type="entry name" value="Sulfatase_N"/>
</dbReference>
<dbReference type="Gene3D" id="3.40.720.10">
    <property type="entry name" value="Alkaline Phosphatase, subunit A"/>
    <property type="match status" value="1"/>
</dbReference>
<feature type="compositionally biased region" description="Low complexity" evidence="5">
    <location>
        <begin position="189"/>
        <end position="208"/>
    </location>
</feature>
<dbReference type="PROSITE" id="PS00149">
    <property type="entry name" value="SULFATASE_2"/>
    <property type="match status" value="1"/>
</dbReference>
<name>A0ABN6YDA6_9MICO</name>
<evidence type="ECO:0000256" key="4">
    <source>
        <dbReference type="ARBA" id="ARBA00022837"/>
    </source>
</evidence>
<feature type="domain" description="Sulfatase N-terminal" evidence="6">
    <location>
        <begin position="6"/>
        <end position="174"/>
    </location>
</feature>
<proteinExistence type="inferred from homology"/>
<evidence type="ECO:0000256" key="5">
    <source>
        <dbReference type="SAM" id="MobiDB-lite"/>
    </source>
</evidence>
<dbReference type="PANTHER" id="PTHR42693">
    <property type="entry name" value="ARYLSULFATASE FAMILY MEMBER"/>
    <property type="match status" value="1"/>
</dbReference>
<keyword evidence="4" id="KW-0106">Calcium</keyword>
<dbReference type="InterPro" id="IPR024607">
    <property type="entry name" value="Sulfatase_CS"/>
</dbReference>
<keyword evidence="3" id="KW-0378">Hydrolase</keyword>
<dbReference type="Pfam" id="PF00884">
    <property type="entry name" value="Sulfatase"/>
    <property type="match status" value="1"/>
</dbReference>
<accession>A0ABN6YDA6</accession>
<dbReference type="PANTHER" id="PTHR42693:SF33">
    <property type="entry name" value="ARYLSULFATASE"/>
    <property type="match status" value="1"/>
</dbReference>
<dbReference type="EMBL" id="AP027734">
    <property type="protein sequence ID" value="BDZ55360.1"/>
    <property type="molecule type" value="Genomic_DNA"/>
</dbReference>
<dbReference type="PROSITE" id="PS00523">
    <property type="entry name" value="SULFATASE_1"/>
    <property type="match status" value="1"/>
</dbReference>
<evidence type="ECO:0000313" key="8">
    <source>
        <dbReference type="Proteomes" id="UP001321477"/>
    </source>
</evidence>
<evidence type="ECO:0000313" key="7">
    <source>
        <dbReference type="EMBL" id="BDZ55360.1"/>
    </source>
</evidence>
<gene>
    <name evidence="7" type="ORF">GCM10025870_24330</name>
</gene>
<reference evidence="8" key="1">
    <citation type="journal article" date="2019" name="Int. J. Syst. Evol. Microbiol.">
        <title>The Global Catalogue of Microorganisms (GCM) 10K type strain sequencing project: providing services to taxonomists for standard genome sequencing and annotation.</title>
        <authorList>
            <consortium name="The Broad Institute Genomics Platform"/>
            <consortium name="The Broad Institute Genome Sequencing Center for Infectious Disease"/>
            <person name="Wu L."/>
            <person name="Ma J."/>
        </authorList>
    </citation>
    <scope>NUCLEOTIDE SEQUENCE [LARGE SCALE GENOMIC DNA]</scope>
    <source>
        <strain evidence="8">NBRC 109019</strain>
    </source>
</reference>
<keyword evidence="8" id="KW-1185">Reference proteome</keyword>
<keyword evidence="2" id="KW-0479">Metal-binding</keyword>
<dbReference type="Proteomes" id="UP001321477">
    <property type="component" value="Chromosome"/>
</dbReference>
<dbReference type="SUPFAM" id="SSF53649">
    <property type="entry name" value="Alkaline phosphatase-like"/>
    <property type="match status" value="1"/>
</dbReference>
<comment type="similarity">
    <text evidence="1">Belongs to the sulfatase family.</text>
</comment>
<evidence type="ECO:0000259" key="6">
    <source>
        <dbReference type="Pfam" id="PF00884"/>
    </source>
</evidence>
<evidence type="ECO:0000256" key="1">
    <source>
        <dbReference type="ARBA" id="ARBA00008779"/>
    </source>
</evidence>
<protein>
    <recommendedName>
        <fullName evidence="6">Sulfatase N-terminal domain-containing protein</fullName>
    </recommendedName>
</protein>